<gene>
    <name evidence="2" type="primary">CDHR4</name>
</gene>
<dbReference type="AlphaFoldDB" id="A0A4W2FIW7"/>
<protein>
    <submittedName>
        <fullName evidence="2">Cadherin related family member 4</fullName>
    </submittedName>
</protein>
<evidence type="ECO:0000313" key="4">
    <source>
        <dbReference type="Proteomes" id="UP000429181"/>
    </source>
</evidence>
<dbReference type="Proteomes" id="UP000314981">
    <property type="component" value="Chromosome 22"/>
</dbReference>
<keyword evidence="3" id="KW-1185">Reference proteome</keyword>
<evidence type="ECO:0000256" key="1">
    <source>
        <dbReference type="SAM" id="SignalP"/>
    </source>
</evidence>
<dbReference type="Ensembl" id="ENSBIXT00000008033.1">
    <property type="protein sequence ID" value="ENSBIXP00000029202.1"/>
    <property type="gene ID" value="ENSBIXG00000010704.1"/>
</dbReference>
<sequence length="179" mass="19666">MVLLRPLALLLALVVSELYCLSWFIDVSESQGPGATLQSFSFNCSPYIPTLELLHVQPPTTFFNPPSLTRWQGTYVGKMTLSSSARLDALTVNHYELQLRFTCGNQVTEGRLSVNVQRDPNRDQCAGRFASPAGEIIQVRETVTPGTPLYTLLLPGQGAQVRPACGVVERVGGGRWEDQ</sequence>
<evidence type="ECO:0000313" key="2">
    <source>
        <dbReference type="Ensembl" id="ENSBIXP00005005523.1"/>
    </source>
</evidence>
<feature type="signal peptide" evidence="1">
    <location>
        <begin position="1"/>
        <end position="22"/>
    </location>
</feature>
<organism evidence="2 4">
    <name type="scientific">Bos indicus x Bos taurus</name>
    <name type="common">Hybrid cattle</name>
    <dbReference type="NCBI Taxonomy" id="30522"/>
    <lineage>
        <taxon>Eukaryota</taxon>
        <taxon>Metazoa</taxon>
        <taxon>Chordata</taxon>
        <taxon>Craniata</taxon>
        <taxon>Vertebrata</taxon>
        <taxon>Euteleostomi</taxon>
        <taxon>Mammalia</taxon>
        <taxon>Eutheria</taxon>
        <taxon>Laurasiatheria</taxon>
        <taxon>Artiodactyla</taxon>
        <taxon>Ruminantia</taxon>
        <taxon>Pecora</taxon>
        <taxon>Bovidae</taxon>
        <taxon>Bovinae</taxon>
        <taxon>Bos</taxon>
    </lineage>
</organism>
<proteinExistence type="predicted"/>
<dbReference type="GeneTree" id="ENSGT00940000162824"/>
<dbReference type="Proteomes" id="UP000429181">
    <property type="component" value="Chromosome 22"/>
</dbReference>
<accession>A0A4W2FIW7</accession>
<evidence type="ECO:0000313" key="3">
    <source>
        <dbReference type="Proteomes" id="UP000314981"/>
    </source>
</evidence>
<reference evidence="2" key="2">
    <citation type="submission" date="2025-05" db="UniProtKB">
        <authorList>
            <consortium name="Ensembl"/>
        </authorList>
    </citation>
    <scope>IDENTIFICATION</scope>
</reference>
<keyword evidence="1" id="KW-0732">Signal</keyword>
<feature type="chain" id="PRO_5044611367" evidence="1">
    <location>
        <begin position="23"/>
        <end position="179"/>
    </location>
</feature>
<reference evidence="3 4" key="1">
    <citation type="submission" date="2018-11" db="EMBL/GenBank/DDBJ databases">
        <title>Haplotype-resolved cattle genomes.</title>
        <authorList>
            <person name="Low W.Y."/>
            <person name="Tearle R."/>
            <person name="Bickhart D.M."/>
            <person name="Rosen B.D."/>
            <person name="Koren S."/>
            <person name="Rhie A."/>
            <person name="Hiendleder S."/>
            <person name="Phillippy A.M."/>
            <person name="Smith T.P.L."/>
            <person name="Williams J.L."/>
        </authorList>
    </citation>
    <scope>NUCLEOTIDE SEQUENCE [LARGE SCALE GENOMIC DNA]</scope>
</reference>
<dbReference type="Ensembl" id="ENSBIXT00005006207.1">
    <property type="protein sequence ID" value="ENSBIXP00005005523.1"/>
    <property type="gene ID" value="ENSBIXG00005001045.1"/>
</dbReference>
<name>A0A4W2FIW7_BOBOX</name>